<evidence type="ECO:0000313" key="1">
    <source>
        <dbReference type="EMBL" id="HIQ90736.1"/>
    </source>
</evidence>
<reference evidence="1" key="1">
    <citation type="submission" date="2020-10" db="EMBL/GenBank/DDBJ databases">
        <authorList>
            <person name="Gilroy R."/>
        </authorList>
    </citation>
    <scope>NUCLEOTIDE SEQUENCE</scope>
    <source>
        <strain evidence="1">CHK147-3167</strain>
    </source>
</reference>
<name>A0A9D1CZT6_9FIRM</name>
<dbReference type="EMBL" id="DVFV01000069">
    <property type="protein sequence ID" value="HIQ90736.1"/>
    <property type="molecule type" value="Genomic_DNA"/>
</dbReference>
<dbReference type="AlphaFoldDB" id="A0A9D1CZT6"/>
<reference evidence="1" key="2">
    <citation type="journal article" date="2021" name="PeerJ">
        <title>Extensive microbial diversity within the chicken gut microbiome revealed by metagenomics and culture.</title>
        <authorList>
            <person name="Gilroy R."/>
            <person name="Ravi A."/>
            <person name="Getino M."/>
            <person name="Pursley I."/>
            <person name="Horton D.L."/>
            <person name="Alikhan N.F."/>
            <person name="Baker D."/>
            <person name="Gharbi K."/>
            <person name="Hall N."/>
            <person name="Watson M."/>
            <person name="Adriaenssens E.M."/>
            <person name="Foster-Nyarko E."/>
            <person name="Jarju S."/>
            <person name="Secka A."/>
            <person name="Antonio M."/>
            <person name="Oren A."/>
            <person name="Chaudhuri R.R."/>
            <person name="La Ragione R."/>
            <person name="Hildebrand F."/>
            <person name="Pallen M.J."/>
        </authorList>
    </citation>
    <scope>NUCLEOTIDE SEQUENCE</scope>
    <source>
        <strain evidence="1">CHK147-3167</strain>
    </source>
</reference>
<accession>A0A9D1CZT6</accession>
<sequence>MKSIEFKKLLENESNLQKIIYLHCHLKINLTSQQLDRILRLKRRKEAELWGRKLKQREF</sequence>
<evidence type="ECO:0000313" key="2">
    <source>
        <dbReference type="Proteomes" id="UP000886786"/>
    </source>
</evidence>
<proteinExistence type="predicted"/>
<comment type="caution">
    <text evidence="1">The sequence shown here is derived from an EMBL/GenBank/DDBJ whole genome shotgun (WGS) entry which is preliminary data.</text>
</comment>
<protein>
    <submittedName>
        <fullName evidence="1">Uncharacterized protein</fullName>
    </submittedName>
</protein>
<organism evidence="1 2">
    <name type="scientific">Candidatus Coprosoma intestinipullorum</name>
    <dbReference type="NCBI Taxonomy" id="2840752"/>
    <lineage>
        <taxon>Bacteria</taxon>
        <taxon>Bacillati</taxon>
        <taxon>Bacillota</taxon>
        <taxon>Bacillota incertae sedis</taxon>
        <taxon>Candidatus Coprosoma</taxon>
    </lineage>
</organism>
<dbReference type="Proteomes" id="UP000886786">
    <property type="component" value="Unassembled WGS sequence"/>
</dbReference>
<gene>
    <name evidence="1" type="ORF">IAB27_03810</name>
</gene>